<sequence length="552" mass="61000">MASDLPAGLTSQDVLDELAQVNSSAGFASSVRHRKFLTFVVEETLAGRASRIKAYTIATAAFGRSDDFDPQQDSIVRIEAGRLRRALEHYYLTAGATDRVRIVIPKGTYVPNFERVEGGGIEPPLAPPPRAKVPTCRAGRGPRIFVSHLEQEGPDAGFGSFGAGFARQLIMGLTRFDSVQVFGIIEGDGVATHPDLHLLAADYDVDFVLSGTVTFSASGLTIDLLLQELPSGRFVWTERFQRYLIPAELIHLRNEIANQVVQRLAQPYGILHSRALDSEGESPLHIGSYRAVLDYYDFIRTYDRARFADVRRGLERAVAQDPGYAEGLASLSMHYINAVRLKYVDGGEAQGLREAAMGLAIRAVHLAPNSSSAFHALALAQWFALQVEESLSSYRTAMRLNPNDAELTADLSLRLAMRMQWEPAMQLYCEAVTRDPFLFVLYRITAFLYHYSAGRYDAALEEARKAQAPEVIYTHIMRAAAAAELGLEDEARAAVVQLERVDPDYGCHIEEDLRSRNLHEDLIAALGQSLRKAGLSSVGFSARPRSQARERL</sequence>
<dbReference type="AlphaFoldDB" id="A0A917YH21"/>
<keyword evidence="2" id="KW-1185">Reference proteome</keyword>
<dbReference type="Gene3D" id="1.25.40.10">
    <property type="entry name" value="Tetratricopeptide repeat domain"/>
    <property type="match status" value="1"/>
</dbReference>
<protein>
    <submittedName>
        <fullName evidence="1">Adenylate cyclase</fullName>
    </submittedName>
</protein>
<dbReference type="OrthoDB" id="54411at2"/>
<accession>A0A917YH21</accession>
<dbReference type="SUPFAM" id="SSF48452">
    <property type="entry name" value="TPR-like"/>
    <property type="match status" value="1"/>
</dbReference>
<comment type="caution">
    <text evidence="1">The sequence shown here is derived from an EMBL/GenBank/DDBJ whole genome shotgun (WGS) entry which is preliminary data.</text>
</comment>
<dbReference type="Proteomes" id="UP000598196">
    <property type="component" value="Unassembled WGS sequence"/>
</dbReference>
<evidence type="ECO:0000313" key="1">
    <source>
        <dbReference type="EMBL" id="GGO24148.1"/>
    </source>
</evidence>
<organism evidence="1 2">
    <name type="scientific">Gemmobacter aquaticus</name>
    <dbReference type="NCBI Taxonomy" id="490185"/>
    <lineage>
        <taxon>Bacteria</taxon>
        <taxon>Pseudomonadati</taxon>
        <taxon>Pseudomonadota</taxon>
        <taxon>Alphaproteobacteria</taxon>
        <taxon>Rhodobacterales</taxon>
        <taxon>Paracoccaceae</taxon>
        <taxon>Gemmobacter</taxon>
    </lineage>
</organism>
<evidence type="ECO:0000313" key="2">
    <source>
        <dbReference type="Proteomes" id="UP000598196"/>
    </source>
</evidence>
<dbReference type="InterPro" id="IPR011990">
    <property type="entry name" value="TPR-like_helical_dom_sf"/>
</dbReference>
<reference evidence="1 2" key="1">
    <citation type="journal article" date="2014" name="Int. J. Syst. Evol. Microbiol.">
        <title>Complete genome sequence of Corynebacterium casei LMG S-19264T (=DSM 44701T), isolated from a smear-ripened cheese.</title>
        <authorList>
            <consortium name="US DOE Joint Genome Institute (JGI-PGF)"/>
            <person name="Walter F."/>
            <person name="Albersmeier A."/>
            <person name="Kalinowski J."/>
            <person name="Ruckert C."/>
        </authorList>
    </citation>
    <scope>NUCLEOTIDE SEQUENCE [LARGE SCALE GENOMIC DNA]</scope>
    <source>
        <strain evidence="1 2">CGMCC 1.7029</strain>
    </source>
</reference>
<dbReference type="EMBL" id="BMLP01000001">
    <property type="protein sequence ID" value="GGO24148.1"/>
    <property type="molecule type" value="Genomic_DNA"/>
</dbReference>
<name>A0A917YH21_9RHOB</name>
<gene>
    <name evidence="1" type="ORF">GCM10010991_02210</name>
</gene>
<dbReference type="RefSeq" id="WP_146285972.1">
    <property type="nucleotide sequence ID" value="NZ_BMLP01000001.1"/>
</dbReference>
<proteinExistence type="predicted"/>